<protein>
    <submittedName>
        <fullName evidence="10">Zinc finger BED domain-containing protein 4</fullName>
    </submittedName>
</protein>
<gene>
    <name evidence="10" type="primary">ZBED4</name>
    <name evidence="10" type="ORF">EVAR_32110_1</name>
</gene>
<dbReference type="GO" id="GO:0003677">
    <property type="term" value="F:DNA binding"/>
    <property type="evidence" value="ECO:0007669"/>
    <property type="project" value="InterPro"/>
</dbReference>
<keyword evidence="7" id="KW-0539">Nucleus</keyword>
<comment type="subcellular location">
    <subcellularLocation>
        <location evidence="1">Nucleus</location>
    </subcellularLocation>
</comment>
<dbReference type="InterPro" id="IPR012337">
    <property type="entry name" value="RNaseH-like_sf"/>
</dbReference>
<dbReference type="STRING" id="151549.A0A4C1V5R9"/>
<dbReference type="SUPFAM" id="SSF57667">
    <property type="entry name" value="beta-beta-alpha zinc fingers"/>
    <property type="match status" value="1"/>
</dbReference>
<dbReference type="Pfam" id="PF02892">
    <property type="entry name" value="zf-BED"/>
    <property type="match status" value="1"/>
</dbReference>
<dbReference type="EMBL" id="BGZK01000276">
    <property type="protein sequence ID" value="GBP33612.1"/>
    <property type="molecule type" value="Genomic_DNA"/>
</dbReference>
<evidence type="ECO:0000256" key="5">
    <source>
        <dbReference type="ARBA" id="ARBA00023015"/>
    </source>
</evidence>
<dbReference type="PANTHER" id="PTHR46481">
    <property type="entry name" value="ZINC FINGER BED DOMAIN-CONTAINING PROTEIN 4"/>
    <property type="match status" value="1"/>
</dbReference>
<evidence type="ECO:0000313" key="11">
    <source>
        <dbReference type="Proteomes" id="UP000299102"/>
    </source>
</evidence>
<evidence type="ECO:0000256" key="3">
    <source>
        <dbReference type="ARBA" id="ARBA00022771"/>
    </source>
</evidence>
<dbReference type="InterPro" id="IPR052035">
    <property type="entry name" value="ZnF_BED_domain_contain"/>
</dbReference>
<sequence>MKPKTSDIWQYFVVIDNDYAKCKTCHKNYSRKGRTTTSLKGHLKSMHKEEYEEFCKMEQQRDTVKVNQVTLAITPLQEIKREMIVEESIEENQMWDTSHARAREMDDLIGEMIALQNLPFHFVEGVGFRRVIQTALPNYQLRGHQFFTDHICEEIYTKMAIKIGQMLKQFLKLSFTMDIWSEPSVNVSLLSLTAYGISEDFTRRQIVLECASVQGSLTGDIVRDHVKRMLLKWNIQDEQLHCFIRDGASNIDGPIHLANIPDASCTVDQLQLCVRSALETREVKNLIEKCKKISHHFNHCQIAQDELTKIQTEQLNQPALRVIQDCVTRHVFIHL</sequence>
<dbReference type="InterPro" id="IPR003656">
    <property type="entry name" value="Znf_BED"/>
</dbReference>
<dbReference type="InterPro" id="IPR036236">
    <property type="entry name" value="Znf_C2H2_sf"/>
</dbReference>
<name>A0A4C1V5R9_EUMVA</name>
<dbReference type="GO" id="GO:0005634">
    <property type="term" value="C:nucleus"/>
    <property type="evidence" value="ECO:0007669"/>
    <property type="project" value="UniProtKB-SubCell"/>
</dbReference>
<evidence type="ECO:0000256" key="4">
    <source>
        <dbReference type="ARBA" id="ARBA00022833"/>
    </source>
</evidence>
<keyword evidence="2" id="KW-0479">Metal-binding</keyword>
<reference evidence="10 11" key="1">
    <citation type="journal article" date="2019" name="Commun. Biol.">
        <title>The bagworm genome reveals a unique fibroin gene that provides high tensile strength.</title>
        <authorList>
            <person name="Kono N."/>
            <person name="Nakamura H."/>
            <person name="Ohtoshi R."/>
            <person name="Tomita M."/>
            <person name="Numata K."/>
            <person name="Arakawa K."/>
        </authorList>
    </citation>
    <scope>NUCLEOTIDE SEQUENCE [LARGE SCALE GENOMIC DNA]</scope>
</reference>
<comment type="caution">
    <text evidence="10">The sequence shown here is derived from an EMBL/GenBank/DDBJ whole genome shotgun (WGS) entry which is preliminary data.</text>
</comment>
<dbReference type="GO" id="GO:0009791">
    <property type="term" value="P:post-embryonic development"/>
    <property type="evidence" value="ECO:0007669"/>
    <property type="project" value="UniProtKB-ARBA"/>
</dbReference>
<evidence type="ECO:0000256" key="1">
    <source>
        <dbReference type="ARBA" id="ARBA00004123"/>
    </source>
</evidence>
<evidence type="ECO:0000256" key="7">
    <source>
        <dbReference type="ARBA" id="ARBA00023242"/>
    </source>
</evidence>
<evidence type="ECO:0000259" key="9">
    <source>
        <dbReference type="PROSITE" id="PS50808"/>
    </source>
</evidence>
<organism evidence="10 11">
    <name type="scientific">Eumeta variegata</name>
    <name type="common">Bagworm moth</name>
    <name type="synonym">Eumeta japonica</name>
    <dbReference type="NCBI Taxonomy" id="151549"/>
    <lineage>
        <taxon>Eukaryota</taxon>
        <taxon>Metazoa</taxon>
        <taxon>Ecdysozoa</taxon>
        <taxon>Arthropoda</taxon>
        <taxon>Hexapoda</taxon>
        <taxon>Insecta</taxon>
        <taxon>Pterygota</taxon>
        <taxon>Neoptera</taxon>
        <taxon>Endopterygota</taxon>
        <taxon>Lepidoptera</taxon>
        <taxon>Glossata</taxon>
        <taxon>Ditrysia</taxon>
        <taxon>Tineoidea</taxon>
        <taxon>Psychidae</taxon>
        <taxon>Oiketicinae</taxon>
        <taxon>Eumeta</taxon>
    </lineage>
</organism>
<dbReference type="SMART" id="SM00614">
    <property type="entry name" value="ZnF_BED"/>
    <property type="match status" value="1"/>
</dbReference>
<keyword evidence="6" id="KW-0804">Transcription</keyword>
<evidence type="ECO:0000313" key="10">
    <source>
        <dbReference type="EMBL" id="GBP33612.1"/>
    </source>
</evidence>
<dbReference type="PANTHER" id="PTHR46481:SF10">
    <property type="entry name" value="ZINC FINGER BED DOMAIN-CONTAINING PROTEIN 39"/>
    <property type="match status" value="1"/>
</dbReference>
<dbReference type="AlphaFoldDB" id="A0A4C1V5R9"/>
<proteinExistence type="predicted"/>
<dbReference type="GO" id="GO:0008270">
    <property type="term" value="F:zinc ion binding"/>
    <property type="evidence" value="ECO:0007669"/>
    <property type="project" value="UniProtKB-KW"/>
</dbReference>
<dbReference type="SUPFAM" id="SSF53098">
    <property type="entry name" value="Ribonuclease H-like"/>
    <property type="match status" value="1"/>
</dbReference>
<accession>A0A4C1V5R9</accession>
<dbReference type="PROSITE" id="PS50808">
    <property type="entry name" value="ZF_BED"/>
    <property type="match status" value="1"/>
</dbReference>
<keyword evidence="4" id="KW-0862">Zinc</keyword>
<evidence type="ECO:0000256" key="6">
    <source>
        <dbReference type="ARBA" id="ARBA00023163"/>
    </source>
</evidence>
<keyword evidence="3 8" id="KW-0863">Zinc-finger</keyword>
<keyword evidence="5" id="KW-0805">Transcription regulation</keyword>
<dbReference type="OrthoDB" id="7699631at2759"/>
<dbReference type="Proteomes" id="UP000299102">
    <property type="component" value="Unassembled WGS sequence"/>
</dbReference>
<evidence type="ECO:0000256" key="2">
    <source>
        <dbReference type="ARBA" id="ARBA00022723"/>
    </source>
</evidence>
<evidence type="ECO:0000256" key="8">
    <source>
        <dbReference type="PROSITE-ProRule" id="PRU00027"/>
    </source>
</evidence>
<keyword evidence="11" id="KW-1185">Reference proteome</keyword>
<feature type="domain" description="BED-type" evidence="9">
    <location>
        <begin position="3"/>
        <end position="54"/>
    </location>
</feature>